<accession>A0ABX6V8Y0</accession>
<dbReference type="SUPFAM" id="SSF143744">
    <property type="entry name" value="GlcG-like"/>
    <property type="match status" value="1"/>
</dbReference>
<dbReference type="RefSeq" id="WP_142874707.1">
    <property type="nucleotide sequence ID" value="NZ_CP045503.2"/>
</dbReference>
<protein>
    <submittedName>
        <fullName evidence="1">Heme-binding protein</fullName>
    </submittedName>
</protein>
<dbReference type="PANTHER" id="PTHR34309">
    <property type="entry name" value="SLR1406 PROTEIN"/>
    <property type="match status" value="1"/>
</dbReference>
<dbReference type="InterPro" id="IPR038084">
    <property type="entry name" value="PduO/GlcC-like_sf"/>
</dbReference>
<evidence type="ECO:0000313" key="1">
    <source>
        <dbReference type="EMBL" id="QPG59086.1"/>
    </source>
</evidence>
<proteinExistence type="predicted"/>
<dbReference type="InterPro" id="IPR005624">
    <property type="entry name" value="PduO/GlcC-like"/>
</dbReference>
<dbReference type="InterPro" id="IPR052517">
    <property type="entry name" value="GlcG_carb_metab_protein"/>
</dbReference>
<dbReference type="Pfam" id="PF03928">
    <property type="entry name" value="HbpS-like"/>
    <property type="match status" value="1"/>
</dbReference>
<sequence length="137" mass="14423">MTQLQLSDTEKMIEFAIAQAHTLNVTVNIAIVDTAGHLIAFQRMDGALVGAIDIAIKKAYTAALFQKPTHELGERSLPGQPLFGIESSNGGLITFAGGLPITFSENENVEKVCIGAIGVSGSTIENDLSIAKAALRL</sequence>
<name>A0ABX6V8Y0_9GAMM</name>
<dbReference type="Gene3D" id="3.30.450.150">
    <property type="entry name" value="Haem-degrading domain"/>
    <property type="match status" value="1"/>
</dbReference>
<dbReference type="Proteomes" id="UP000316416">
    <property type="component" value="Chromosome"/>
</dbReference>
<reference evidence="1" key="1">
    <citation type="submission" date="2021-07" db="EMBL/GenBank/DDBJ databases">
        <title>Shewanella sp. YLB-07 whole genome sequence.</title>
        <authorList>
            <person name="Yu L."/>
        </authorList>
    </citation>
    <scope>NUCLEOTIDE SEQUENCE</scope>
    <source>
        <strain evidence="1">YLB-08</strain>
    </source>
</reference>
<gene>
    <name evidence="1" type="ORF">FM038_018010</name>
</gene>
<keyword evidence="2" id="KW-1185">Reference proteome</keyword>
<evidence type="ECO:0000313" key="2">
    <source>
        <dbReference type="Proteomes" id="UP000316416"/>
    </source>
</evidence>
<dbReference type="EMBL" id="CP045503">
    <property type="protein sequence ID" value="QPG59086.1"/>
    <property type="molecule type" value="Genomic_DNA"/>
</dbReference>
<dbReference type="PANTHER" id="PTHR34309:SF1">
    <property type="entry name" value="PROTEIN GLCG"/>
    <property type="match status" value="1"/>
</dbReference>
<organism evidence="1 2">
    <name type="scientific">Shewanella eurypsychrophilus</name>
    <dbReference type="NCBI Taxonomy" id="2593656"/>
    <lineage>
        <taxon>Bacteria</taxon>
        <taxon>Pseudomonadati</taxon>
        <taxon>Pseudomonadota</taxon>
        <taxon>Gammaproteobacteria</taxon>
        <taxon>Alteromonadales</taxon>
        <taxon>Shewanellaceae</taxon>
        <taxon>Shewanella</taxon>
    </lineage>
</organism>